<name>A0ABT0XI35_9BACI</name>
<gene>
    <name evidence="2" type="ORF">NDM98_08635</name>
</gene>
<accession>A0ABT0XI35</accession>
<reference evidence="2" key="1">
    <citation type="submission" date="2022-06" db="EMBL/GenBank/DDBJ databases">
        <title>Alkalicoccobacillus porphyridii sp. nov., isolated from a marine red alga, Porphyridium purpureum and reclassification of Shouchella plakortidis and Shouchella gibsonii as Alkalicoccobacillus plakortidis comb. nov. and Alkalicoccobacillus gibsonii comb. nov.</title>
        <authorList>
            <person name="Kim K.H."/>
            <person name="Lee J.K."/>
            <person name="Han D.M."/>
            <person name="Baek J.H."/>
            <person name="Jeon C.O."/>
        </authorList>
    </citation>
    <scope>NUCLEOTIDE SEQUENCE</scope>
    <source>
        <strain evidence="2">DSM 19153</strain>
    </source>
</reference>
<organism evidence="2 3">
    <name type="scientific">Alkalicoccobacillus plakortidis</name>
    <dbReference type="NCBI Taxonomy" id="444060"/>
    <lineage>
        <taxon>Bacteria</taxon>
        <taxon>Bacillati</taxon>
        <taxon>Bacillota</taxon>
        <taxon>Bacilli</taxon>
        <taxon>Bacillales</taxon>
        <taxon>Bacillaceae</taxon>
        <taxon>Alkalicoccobacillus</taxon>
    </lineage>
</organism>
<keyword evidence="3" id="KW-1185">Reference proteome</keyword>
<proteinExistence type="predicted"/>
<evidence type="ECO:0000256" key="1">
    <source>
        <dbReference type="SAM" id="MobiDB-lite"/>
    </source>
</evidence>
<dbReference type="Proteomes" id="UP001203665">
    <property type="component" value="Unassembled WGS sequence"/>
</dbReference>
<evidence type="ECO:0000313" key="3">
    <source>
        <dbReference type="Proteomes" id="UP001203665"/>
    </source>
</evidence>
<evidence type="ECO:0000313" key="2">
    <source>
        <dbReference type="EMBL" id="MCM2675549.1"/>
    </source>
</evidence>
<feature type="region of interest" description="Disordered" evidence="1">
    <location>
        <begin position="36"/>
        <end position="60"/>
    </location>
</feature>
<sequence>MSRKKNALTSYFVAPLVKGSETPDFMELAKWISSVTDESEENVEDTGYYDGDGTPEKDVTSVSESYSFEGMYDDEDPAMKFIAGLKQELGEGRKIMFKKVESNGDTYEGQATVTEPKSSGGEAIEYAVFSCIISFDKRPKKSVGSPVEEETQD</sequence>
<dbReference type="NCBIfam" id="NF047353">
    <property type="entry name" value="tube_lmo2291"/>
    <property type="match status" value="1"/>
</dbReference>
<dbReference type="RefSeq" id="WP_251606384.1">
    <property type="nucleotide sequence ID" value="NZ_JAMQJY010000001.1"/>
</dbReference>
<dbReference type="EMBL" id="JAMQJY010000001">
    <property type="protein sequence ID" value="MCM2675549.1"/>
    <property type="molecule type" value="Genomic_DNA"/>
</dbReference>
<comment type="caution">
    <text evidence="2">The sequence shown here is derived from an EMBL/GenBank/DDBJ whole genome shotgun (WGS) entry which is preliminary data.</text>
</comment>
<protein>
    <submittedName>
        <fullName evidence="2">Phage tail protein</fullName>
    </submittedName>
</protein>